<dbReference type="EMBL" id="JAKOGI010000545">
    <property type="protein sequence ID" value="KAJ8433385.1"/>
    <property type="molecule type" value="Genomic_DNA"/>
</dbReference>
<dbReference type="PANTHER" id="PTHR47074">
    <property type="entry name" value="BNAC02G40300D PROTEIN"/>
    <property type="match status" value="1"/>
</dbReference>
<gene>
    <name evidence="1" type="ORF">Cgig2_019175</name>
</gene>
<evidence type="ECO:0008006" key="3">
    <source>
        <dbReference type="Google" id="ProtNLM"/>
    </source>
</evidence>
<accession>A0A9Q1JYD7</accession>
<dbReference type="PANTHER" id="PTHR47074:SF11">
    <property type="entry name" value="REVERSE TRANSCRIPTASE-LIKE PROTEIN"/>
    <property type="match status" value="1"/>
</dbReference>
<evidence type="ECO:0000313" key="2">
    <source>
        <dbReference type="Proteomes" id="UP001153076"/>
    </source>
</evidence>
<protein>
    <recommendedName>
        <fullName evidence="3">RNase H type-1 domain-containing protein</fullName>
    </recommendedName>
</protein>
<name>A0A9Q1JYD7_9CARY</name>
<comment type="caution">
    <text evidence="1">The sequence shown here is derived from an EMBL/GenBank/DDBJ whole genome shotgun (WGS) entry which is preliminary data.</text>
</comment>
<reference evidence="1" key="1">
    <citation type="submission" date="2022-04" db="EMBL/GenBank/DDBJ databases">
        <title>Carnegiea gigantea Genome sequencing and assembly v2.</title>
        <authorList>
            <person name="Copetti D."/>
            <person name="Sanderson M.J."/>
            <person name="Burquez A."/>
            <person name="Wojciechowski M.F."/>
        </authorList>
    </citation>
    <scope>NUCLEOTIDE SEQUENCE</scope>
    <source>
        <strain evidence="1">SGP5-SGP5p</strain>
        <tissue evidence="1">Aerial part</tissue>
    </source>
</reference>
<sequence length="161" mass="18265">MWQAKEVLNGDKLGEFVAVLWECWNSRNQFLLGNRRPDLTYTRERARAFVHGYREVRLEPAVMREEVAGGGWRPPQSGVLKLNIDAGNLGEGRYGWGFVLRDHMGDIVLARCAQGKSFVQAELEEARACLGSDSWSRPSQTYCLSRENMAGRGTRFNPRSD</sequence>
<dbReference type="AlphaFoldDB" id="A0A9Q1JYD7"/>
<dbReference type="Proteomes" id="UP001153076">
    <property type="component" value="Unassembled WGS sequence"/>
</dbReference>
<evidence type="ECO:0000313" key="1">
    <source>
        <dbReference type="EMBL" id="KAJ8433385.1"/>
    </source>
</evidence>
<keyword evidence="2" id="KW-1185">Reference proteome</keyword>
<dbReference type="InterPro" id="IPR052929">
    <property type="entry name" value="RNase_H-like_EbsB-rel"/>
</dbReference>
<proteinExistence type="predicted"/>
<organism evidence="1 2">
    <name type="scientific">Carnegiea gigantea</name>
    <dbReference type="NCBI Taxonomy" id="171969"/>
    <lineage>
        <taxon>Eukaryota</taxon>
        <taxon>Viridiplantae</taxon>
        <taxon>Streptophyta</taxon>
        <taxon>Embryophyta</taxon>
        <taxon>Tracheophyta</taxon>
        <taxon>Spermatophyta</taxon>
        <taxon>Magnoliopsida</taxon>
        <taxon>eudicotyledons</taxon>
        <taxon>Gunneridae</taxon>
        <taxon>Pentapetalae</taxon>
        <taxon>Caryophyllales</taxon>
        <taxon>Cactineae</taxon>
        <taxon>Cactaceae</taxon>
        <taxon>Cactoideae</taxon>
        <taxon>Echinocereeae</taxon>
        <taxon>Carnegiea</taxon>
    </lineage>
</organism>
<dbReference type="OrthoDB" id="994311at2759"/>